<dbReference type="EMBL" id="GBXM01062116">
    <property type="protein sequence ID" value="JAH46461.1"/>
    <property type="molecule type" value="Transcribed_RNA"/>
</dbReference>
<reference evidence="1" key="2">
    <citation type="journal article" date="2015" name="Fish Shellfish Immunol.">
        <title>Early steps in the European eel (Anguilla anguilla)-Vibrio vulnificus interaction in the gills: Role of the RtxA13 toxin.</title>
        <authorList>
            <person name="Callol A."/>
            <person name="Pajuelo D."/>
            <person name="Ebbesson L."/>
            <person name="Teles M."/>
            <person name="MacKenzie S."/>
            <person name="Amaro C."/>
        </authorList>
    </citation>
    <scope>NUCLEOTIDE SEQUENCE</scope>
</reference>
<protein>
    <submittedName>
        <fullName evidence="1">Uncharacterized protein</fullName>
    </submittedName>
</protein>
<proteinExistence type="predicted"/>
<sequence>MWLQSRLCAGQLSPSTPNWPNHSLMFLLNNSLYS</sequence>
<name>A0A0E9SYS2_ANGAN</name>
<organism evidence="1">
    <name type="scientific">Anguilla anguilla</name>
    <name type="common">European freshwater eel</name>
    <name type="synonym">Muraena anguilla</name>
    <dbReference type="NCBI Taxonomy" id="7936"/>
    <lineage>
        <taxon>Eukaryota</taxon>
        <taxon>Metazoa</taxon>
        <taxon>Chordata</taxon>
        <taxon>Craniata</taxon>
        <taxon>Vertebrata</taxon>
        <taxon>Euteleostomi</taxon>
        <taxon>Actinopterygii</taxon>
        <taxon>Neopterygii</taxon>
        <taxon>Teleostei</taxon>
        <taxon>Anguilliformes</taxon>
        <taxon>Anguillidae</taxon>
        <taxon>Anguilla</taxon>
    </lineage>
</organism>
<accession>A0A0E9SYS2</accession>
<reference evidence="1" key="1">
    <citation type="submission" date="2014-11" db="EMBL/GenBank/DDBJ databases">
        <authorList>
            <person name="Amaro Gonzalez C."/>
        </authorList>
    </citation>
    <scope>NUCLEOTIDE SEQUENCE</scope>
</reference>
<evidence type="ECO:0000313" key="1">
    <source>
        <dbReference type="EMBL" id="JAH46461.1"/>
    </source>
</evidence>
<dbReference type="AlphaFoldDB" id="A0A0E9SYS2"/>